<dbReference type="Gene3D" id="3.30.300.30">
    <property type="match status" value="1"/>
</dbReference>
<proteinExistence type="inferred from homology"/>
<dbReference type="InterPro" id="IPR045851">
    <property type="entry name" value="AMP-bd_C_sf"/>
</dbReference>
<dbReference type="Gene3D" id="3.40.50.12780">
    <property type="entry name" value="N-terminal domain of ligase-like"/>
    <property type="match status" value="1"/>
</dbReference>
<evidence type="ECO:0000256" key="2">
    <source>
        <dbReference type="ARBA" id="ARBA00022598"/>
    </source>
</evidence>
<dbReference type="InterPro" id="IPR000873">
    <property type="entry name" value="AMP-dep_synth/lig_dom"/>
</dbReference>
<dbReference type="InterPro" id="IPR002123">
    <property type="entry name" value="Plipid/glycerol_acylTrfase"/>
</dbReference>
<dbReference type="SMART" id="SM00563">
    <property type="entry name" value="PlsC"/>
    <property type="match status" value="1"/>
</dbReference>
<dbReference type="AlphaFoldDB" id="A0A450W2N2"/>
<keyword evidence="2 5" id="KW-0436">Ligase</keyword>
<dbReference type="CDD" id="cd07989">
    <property type="entry name" value="LPLAT_AGPAT-like"/>
    <property type="match status" value="1"/>
</dbReference>
<dbReference type="EMBL" id="CAADFK010000022">
    <property type="protein sequence ID" value="VFK11293.1"/>
    <property type="molecule type" value="Genomic_DNA"/>
</dbReference>
<dbReference type="GO" id="GO:0006631">
    <property type="term" value="P:fatty acid metabolic process"/>
    <property type="evidence" value="ECO:0007669"/>
    <property type="project" value="TreeGrafter"/>
</dbReference>
<evidence type="ECO:0000259" key="4">
    <source>
        <dbReference type="SMART" id="SM00563"/>
    </source>
</evidence>
<dbReference type="GO" id="GO:0016746">
    <property type="term" value="F:acyltransferase activity"/>
    <property type="evidence" value="ECO:0007669"/>
    <property type="project" value="UniProtKB-KW"/>
</dbReference>
<dbReference type="Pfam" id="PF00501">
    <property type="entry name" value="AMP-binding"/>
    <property type="match status" value="1"/>
</dbReference>
<name>A0A450W2N2_9GAMM</name>
<dbReference type="GO" id="GO:0031956">
    <property type="term" value="F:medium-chain fatty acid-CoA ligase activity"/>
    <property type="evidence" value="ECO:0007669"/>
    <property type="project" value="TreeGrafter"/>
</dbReference>
<keyword evidence="3" id="KW-1133">Transmembrane helix</keyword>
<dbReference type="InterPro" id="IPR020845">
    <property type="entry name" value="AMP-binding_CS"/>
</dbReference>
<evidence type="ECO:0000256" key="1">
    <source>
        <dbReference type="ARBA" id="ARBA00006432"/>
    </source>
</evidence>
<comment type="similarity">
    <text evidence="1">Belongs to the ATP-dependent AMP-binding enzyme family.</text>
</comment>
<sequence>MSIKFTKPLLRIARALLGIIFAVFYRIRVKGLENYEAAGQRVLIIANHVSFLDAVLLKVYLPGDPAFVINPHIARRWWVRWLSSLIPLLPVESDNPLAIRALVARLKENRSAVVFPEGRITVTGGLMKIYDGPGLVADRVGATLLPVRIDGAQYTHFSYLRGRMRLRWFPQITVTFLPPRKIDIPETVKGAERRKRVGIMFSDLMADMVFSTTNTQRTLYEALLEARTIHGARRIIADDIRREPVSYRGIILRAYILGARMASETKPGAYVGLLLPTSTTVAIAFFGLHLHGRIPAMLNFSMGSRGMLSAAATARVEVVYTSRRFVVEAKLGDMVGKLAERVKVRYFEDMLPDIGIGARLRGMVAACFPLLTYRRLCPDSNPNDPAVVLFTSGSEGTPKGVVLSHANLLSNIEQLKSRGDFNATDTILNALPTFHSFGFTIGMLLPLLSGIRVFFYPSPLHYRVIPEIAYEVNATMMFGTNTFLAGYAHNAHPYDFYSLRYVFAGAEKLQDGTRETWMNRFGVRIFEGYGATETSPVLSVNTPMENRLGSVGRFMPGVEYHLEPVSGVEDGGRLWVRGPNVMLGYLLSDAPGKLRPLDTHLGPGWYDTGDIVSIDEDGYLQIQGRARRFAKVGAEMVSLTAIEEFVYRAWPDFSHAVVAIADERRGEQLVLVTECEAIDRQALVARAKDEGLSEIGIPKQVVRTEAIPLLGTGKIDYVAARELVVK</sequence>
<gene>
    <name evidence="5" type="ORF">BECKLPF1236B_GA0070989_10229</name>
</gene>
<evidence type="ECO:0000256" key="3">
    <source>
        <dbReference type="SAM" id="Phobius"/>
    </source>
</evidence>
<protein>
    <submittedName>
        <fullName evidence="5">Acyl-[acyl-carrier-protein]-phospholipid O-acyltransferase / long-chain-fatty-acid--[acyl-carrier-protein] ligase</fullName>
    </submittedName>
</protein>
<dbReference type="PANTHER" id="PTHR43201:SF5">
    <property type="entry name" value="MEDIUM-CHAIN ACYL-COA LIGASE ACSF2, MITOCHONDRIAL"/>
    <property type="match status" value="1"/>
</dbReference>
<dbReference type="PANTHER" id="PTHR43201">
    <property type="entry name" value="ACYL-COA SYNTHETASE"/>
    <property type="match status" value="1"/>
</dbReference>
<feature type="transmembrane region" description="Helical" evidence="3">
    <location>
        <begin position="269"/>
        <end position="290"/>
    </location>
</feature>
<keyword evidence="3" id="KW-0472">Membrane</keyword>
<feature type="transmembrane region" description="Helical" evidence="3">
    <location>
        <begin position="12"/>
        <end position="29"/>
    </location>
</feature>
<organism evidence="5">
    <name type="scientific">Candidatus Kentrum sp. LPFa</name>
    <dbReference type="NCBI Taxonomy" id="2126335"/>
    <lineage>
        <taxon>Bacteria</taxon>
        <taxon>Pseudomonadati</taxon>
        <taxon>Pseudomonadota</taxon>
        <taxon>Gammaproteobacteria</taxon>
        <taxon>Candidatus Kentrum</taxon>
    </lineage>
</organism>
<evidence type="ECO:0000313" key="5">
    <source>
        <dbReference type="EMBL" id="VFK11293.1"/>
    </source>
</evidence>
<keyword evidence="5" id="KW-0808">Transferase</keyword>
<accession>A0A450W2N2</accession>
<dbReference type="Pfam" id="PF01553">
    <property type="entry name" value="Acyltransferase"/>
    <property type="match status" value="1"/>
</dbReference>
<dbReference type="SUPFAM" id="SSF56801">
    <property type="entry name" value="Acetyl-CoA synthetase-like"/>
    <property type="match status" value="1"/>
</dbReference>
<dbReference type="InterPro" id="IPR042099">
    <property type="entry name" value="ANL_N_sf"/>
</dbReference>
<dbReference type="SUPFAM" id="SSF69593">
    <property type="entry name" value="Glycerol-3-phosphate (1)-acyltransferase"/>
    <property type="match status" value="1"/>
</dbReference>
<dbReference type="PROSITE" id="PS00455">
    <property type="entry name" value="AMP_BINDING"/>
    <property type="match status" value="1"/>
</dbReference>
<feature type="domain" description="Phospholipid/glycerol acyltransferase" evidence="4">
    <location>
        <begin position="42"/>
        <end position="152"/>
    </location>
</feature>
<keyword evidence="3" id="KW-0812">Transmembrane</keyword>
<reference evidence="5" key="1">
    <citation type="submission" date="2019-02" db="EMBL/GenBank/DDBJ databases">
        <authorList>
            <person name="Gruber-Vodicka R. H."/>
            <person name="Seah K. B. B."/>
        </authorList>
    </citation>
    <scope>NUCLEOTIDE SEQUENCE</scope>
    <source>
        <strain evidence="5">BECK_S313</strain>
    </source>
</reference>
<keyword evidence="5" id="KW-0012">Acyltransferase</keyword>